<dbReference type="GO" id="GO:0005975">
    <property type="term" value="P:carbohydrate metabolic process"/>
    <property type="evidence" value="ECO:0007669"/>
    <property type="project" value="InterPro"/>
</dbReference>
<evidence type="ECO:0000256" key="7">
    <source>
        <dbReference type="SAM" id="MobiDB-lite"/>
    </source>
</evidence>
<dbReference type="PROSITE" id="PS00957">
    <property type="entry name" value="NAD_G3PDH"/>
    <property type="match status" value="1"/>
</dbReference>
<dbReference type="Gene3D" id="3.40.50.1000">
    <property type="entry name" value="HAD superfamily/HAD-like"/>
    <property type="match status" value="1"/>
</dbReference>
<dbReference type="Pfam" id="PF07479">
    <property type="entry name" value="NAD_Gly3P_dh_C"/>
    <property type="match status" value="1"/>
</dbReference>
<name>A0AAX4PFX0_9CHLO</name>
<evidence type="ECO:0000256" key="4">
    <source>
        <dbReference type="ARBA" id="ARBA00048683"/>
    </source>
</evidence>
<keyword evidence="2 5" id="KW-0560">Oxidoreductase</keyword>
<dbReference type="PANTHER" id="PTHR11728:SF8">
    <property type="entry name" value="GLYCEROL-3-PHOSPHATE DEHYDROGENASE [NAD(+)]-RELATED"/>
    <property type="match status" value="1"/>
</dbReference>
<evidence type="ECO:0000256" key="6">
    <source>
        <dbReference type="RuleBase" id="RU361243"/>
    </source>
</evidence>
<dbReference type="AlphaFoldDB" id="A0AAX4PFX0"/>
<dbReference type="GO" id="GO:0042803">
    <property type="term" value="F:protein homodimerization activity"/>
    <property type="evidence" value="ECO:0007669"/>
    <property type="project" value="InterPro"/>
</dbReference>
<evidence type="ECO:0000313" key="10">
    <source>
        <dbReference type="EMBL" id="WZN64666.1"/>
    </source>
</evidence>
<dbReference type="NCBIfam" id="TIGR03376">
    <property type="entry name" value="glycerol3P_DH"/>
    <property type="match status" value="1"/>
</dbReference>
<proteinExistence type="inferred from homology"/>
<dbReference type="InterPro" id="IPR036412">
    <property type="entry name" value="HAD-like_sf"/>
</dbReference>
<dbReference type="GO" id="GO:0141152">
    <property type="term" value="F:glycerol-3-phosphate dehydrogenase (NAD+) activity"/>
    <property type="evidence" value="ECO:0007669"/>
    <property type="project" value="UniProtKB-UniRule"/>
</dbReference>
<feature type="compositionally biased region" description="Basic residues" evidence="7">
    <location>
        <begin position="14"/>
        <end position="23"/>
    </location>
</feature>
<dbReference type="Gene3D" id="1.10.150.210">
    <property type="entry name" value="Phosphoserine phosphatase, domain 2"/>
    <property type="match status" value="1"/>
</dbReference>
<dbReference type="SUPFAM" id="SSF56784">
    <property type="entry name" value="HAD-like"/>
    <property type="match status" value="1"/>
</dbReference>
<dbReference type="GO" id="GO:0005829">
    <property type="term" value="C:cytosol"/>
    <property type="evidence" value="ECO:0007669"/>
    <property type="project" value="TreeGrafter"/>
</dbReference>
<protein>
    <recommendedName>
        <fullName evidence="6">Glycerol-3-phosphate dehydrogenase [NAD(+)]</fullName>
        <ecNumber evidence="6">1.1.1.8</ecNumber>
    </recommendedName>
</protein>
<dbReference type="InterPro" id="IPR023214">
    <property type="entry name" value="HAD_sf"/>
</dbReference>
<dbReference type="InterPro" id="IPR017751">
    <property type="entry name" value="G3P_DH_NAD-dep_euk"/>
</dbReference>
<dbReference type="Gene3D" id="3.40.50.720">
    <property type="entry name" value="NAD(P)-binding Rossmann-like Domain"/>
    <property type="match status" value="1"/>
</dbReference>
<dbReference type="SUPFAM" id="SSF51735">
    <property type="entry name" value="NAD(P)-binding Rossmann-fold domains"/>
    <property type="match status" value="1"/>
</dbReference>
<gene>
    <name evidence="10" type="ORF">HKI87_10g62230</name>
</gene>
<evidence type="ECO:0000256" key="5">
    <source>
        <dbReference type="RuleBase" id="RU000437"/>
    </source>
</evidence>
<dbReference type="Pfam" id="PF12710">
    <property type="entry name" value="HAD"/>
    <property type="match status" value="1"/>
</dbReference>
<dbReference type="Gene3D" id="1.10.1040.10">
    <property type="entry name" value="N-(1-d-carboxylethyl)-l-norvaline Dehydrogenase, domain 2"/>
    <property type="match status" value="1"/>
</dbReference>
<evidence type="ECO:0000256" key="1">
    <source>
        <dbReference type="ARBA" id="ARBA00011009"/>
    </source>
</evidence>
<dbReference type="EC" id="1.1.1.8" evidence="6"/>
<keyword evidence="3 5" id="KW-0520">NAD</keyword>
<dbReference type="EMBL" id="CP151510">
    <property type="protein sequence ID" value="WZN64666.1"/>
    <property type="molecule type" value="Genomic_DNA"/>
</dbReference>
<organism evidence="10 11">
    <name type="scientific">Chloropicon roscoffensis</name>
    <dbReference type="NCBI Taxonomy" id="1461544"/>
    <lineage>
        <taxon>Eukaryota</taxon>
        <taxon>Viridiplantae</taxon>
        <taxon>Chlorophyta</taxon>
        <taxon>Chloropicophyceae</taxon>
        <taxon>Chloropicales</taxon>
        <taxon>Chloropicaceae</taxon>
        <taxon>Chloropicon</taxon>
    </lineage>
</organism>
<reference evidence="10 11" key="1">
    <citation type="submission" date="2024-03" db="EMBL/GenBank/DDBJ databases">
        <title>Complete genome sequence of the green alga Chloropicon roscoffensis RCC1871.</title>
        <authorList>
            <person name="Lemieux C."/>
            <person name="Pombert J.-F."/>
            <person name="Otis C."/>
            <person name="Turmel M."/>
        </authorList>
    </citation>
    <scope>NUCLEOTIDE SEQUENCE [LARGE SCALE GENOMIC DNA]</scope>
    <source>
        <strain evidence="10 11">RCC1871</strain>
    </source>
</reference>
<accession>A0AAX4PFX0</accession>
<feature type="domain" description="Glycerol-3-phosphate dehydrogenase NAD-dependent C-terminal" evidence="9">
    <location>
        <begin position="493"/>
        <end position="639"/>
    </location>
</feature>
<dbReference type="PANTHER" id="PTHR11728">
    <property type="entry name" value="GLYCEROL-3-PHOSPHATE DEHYDROGENASE"/>
    <property type="match status" value="1"/>
</dbReference>
<dbReference type="PRINTS" id="PR00077">
    <property type="entry name" value="GPDHDRGNASE"/>
</dbReference>
<comment type="similarity">
    <text evidence="1 5">Belongs to the NAD-dependent glycerol-3-phosphate dehydrogenase family.</text>
</comment>
<evidence type="ECO:0000259" key="8">
    <source>
        <dbReference type="Pfam" id="PF01210"/>
    </source>
</evidence>
<dbReference type="InterPro" id="IPR011128">
    <property type="entry name" value="G3P_DH_NAD-dep_N"/>
</dbReference>
<dbReference type="InterPro" id="IPR013328">
    <property type="entry name" value="6PGD_dom2"/>
</dbReference>
<dbReference type="GO" id="GO:0046168">
    <property type="term" value="P:glycerol-3-phosphate catabolic process"/>
    <property type="evidence" value="ECO:0007669"/>
    <property type="project" value="UniProtKB-UniRule"/>
</dbReference>
<evidence type="ECO:0000259" key="9">
    <source>
        <dbReference type="Pfam" id="PF07479"/>
    </source>
</evidence>
<dbReference type="Pfam" id="PF01210">
    <property type="entry name" value="NAD_Gly3P_dh_N"/>
    <property type="match status" value="1"/>
</dbReference>
<dbReference type="InterPro" id="IPR006168">
    <property type="entry name" value="G3P_DH_NAD-dep"/>
</dbReference>
<feature type="compositionally biased region" description="Low complexity" evidence="7">
    <location>
        <begin position="30"/>
        <end position="47"/>
    </location>
</feature>
<feature type="domain" description="Glycerol-3-phosphate dehydrogenase NAD-dependent N-terminal" evidence="8">
    <location>
        <begin position="304"/>
        <end position="468"/>
    </location>
</feature>
<comment type="catalytic activity">
    <reaction evidence="4 6">
        <text>sn-glycerol 3-phosphate + NAD(+) = dihydroxyacetone phosphate + NADH + H(+)</text>
        <dbReference type="Rhea" id="RHEA:11092"/>
        <dbReference type="ChEBI" id="CHEBI:15378"/>
        <dbReference type="ChEBI" id="CHEBI:57540"/>
        <dbReference type="ChEBI" id="CHEBI:57597"/>
        <dbReference type="ChEBI" id="CHEBI:57642"/>
        <dbReference type="ChEBI" id="CHEBI:57945"/>
        <dbReference type="EC" id="1.1.1.8"/>
    </reaction>
</comment>
<evidence type="ECO:0000313" key="11">
    <source>
        <dbReference type="Proteomes" id="UP001472866"/>
    </source>
</evidence>
<dbReference type="SUPFAM" id="SSF48179">
    <property type="entry name" value="6-phosphogluconate dehydrogenase C-terminal domain-like"/>
    <property type="match status" value="1"/>
</dbReference>
<dbReference type="GO" id="GO:0051287">
    <property type="term" value="F:NAD binding"/>
    <property type="evidence" value="ECO:0007669"/>
    <property type="project" value="UniProtKB-UniRule"/>
</dbReference>
<keyword evidence="11" id="KW-1185">Reference proteome</keyword>
<dbReference type="InterPro" id="IPR036291">
    <property type="entry name" value="NAD(P)-bd_dom_sf"/>
</dbReference>
<sequence length="651" mass="70610">MMVAKARAAPPRSVKWRRTRRSTPNKWSRGHGAARAGRSARSSSRFAPTKAAGSKGNASTSVEDGGVNVPLAMELWKRANAVCFDVDCTVCKDDSLDALAGFLGKKNEVEAWTTRAMDGSVGLERSLEERMKILSPSFDEVERYLATGGRAEQRLNPGIVDLVGALRDRGVAVYLISGGFREMALPVAKALGLPPENVYANRMHFSVCDETGLPRNFAGFDRTEPTCRQGGKPEVIRDLRLRHPYETIVMVGDGITDLEAAEVEGGADAFIGYGGTVARPEVMKGADWFVSDFFSLRAELRRYKVAFLGSGAWACAAAKLACENASGDDLFDPEVSMWVHEEVHEGRPLHETINETHENPKYAKGCFMGENLEASSSAEDAVREANLVVFCVPHEFAHGLCVQLQGRVRPDAIAISLTKGMRIRPEGPQLISEMIRKKLGVADAGVLMGANIAGEIAQGQLSEGTIGYRILENAKVFERLFQTPSFIVTLVQDVEGAEMSGTLKNVVAIAAGLSDGLGYGSNTKAAILRQGLSEMRSFAKKMFPTVRDETFLESCGVADLVASCYGGRNRRVAEAFAREGGQRAMEEVAEDLLGGQKLQGALTAGEVHSVLRQNGWEDEFPLFDTVYRIAVTREIPVDAVTGFMSSRQSGR</sequence>
<evidence type="ECO:0000256" key="2">
    <source>
        <dbReference type="ARBA" id="ARBA00023002"/>
    </source>
</evidence>
<feature type="region of interest" description="Disordered" evidence="7">
    <location>
        <begin position="1"/>
        <end position="63"/>
    </location>
</feature>
<evidence type="ECO:0000256" key="3">
    <source>
        <dbReference type="ARBA" id="ARBA00023027"/>
    </source>
</evidence>
<dbReference type="FunFam" id="1.10.1040.10:FF:000004">
    <property type="entry name" value="Glycerol-3-phosphate dehydrogenase [NAD(+)]"/>
    <property type="match status" value="1"/>
</dbReference>
<dbReference type="InterPro" id="IPR006109">
    <property type="entry name" value="G3P_DH_NAD-dep_C"/>
</dbReference>
<dbReference type="Proteomes" id="UP001472866">
    <property type="component" value="Chromosome 10"/>
</dbReference>
<dbReference type="InterPro" id="IPR008927">
    <property type="entry name" value="6-PGluconate_DH-like_C_sf"/>
</dbReference>
<dbReference type="NCBIfam" id="TIGR01488">
    <property type="entry name" value="HAD-SF-IB"/>
    <property type="match status" value="1"/>
</dbReference>